<gene>
    <name evidence="1" type="ORF">V5E97_33680</name>
</gene>
<proteinExistence type="predicted"/>
<accession>A0AAU7CDH5</accession>
<sequence>MRSSRRTLAHGVSPALTWKIERLKPTERKLMGVTNLDFRNQQTVPT</sequence>
<evidence type="ECO:0000313" key="1">
    <source>
        <dbReference type="EMBL" id="XBH03221.1"/>
    </source>
</evidence>
<dbReference type="AlphaFoldDB" id="A0AAU7CDH5"/>
<dbReference type="EMBL" id="CP155447">
    <property type="protein sequence ID" value="XBH03221.1"/>
    <property type="molecule type" value="Genomic_DNA"/>
</dbReference>
<organism evidence="1">
    <name type="scientific">Singulisphaera sp. Ch08</name>
    <dbReference type="NCBI Taxonomy" id="3120278"/>
    <lineage>
        <taxon>Bacteria</taxon>
        <taxon>Pseudomonadati</taxon>
        <taxon>Planctomycetota</taxon>
        <taxon>Planctomycetia</taxon>
        <taxon>Isosphaerales</taxon>
        <taxon>Isosphaeraceae</taxon>
        <taxon>Singulisphaera</taxon>
    </lineage>
</organism>
<name>A0AAU7CDH5_9BACT</name>
<dbReference type="RefSeq" id="WP_406695956.1">
    <property type="nucleotide sequence ID" value="NZ_CP155447.1"/>
</dbReference>
<reference evidence="1" key="1">
    <citation type="submission" date="2024-05" db="EMBL/GenBank/DDBJ databases">
        <title>Planctomycetes of the genus Singulisphaera possess chitinolytic capabilities.</title>
        <authorList>
            <person name="Ivanova A."/>
        </authorList>
    </citation>
    <scope>NUCLEOTIDE SEQUENCE</scope>
    <source>
        <strain evidence="1">Ch08T</strain>
    </source>
</reference>
<protein>
    <submittedName>
        <fullName evidence="1">Uncharacterized protein</fullName>
    </submittedName>
</protein>